<feature type="signal peptide" evidence="8">
    <location>
        <begin position="1"/>
        <end position="19"/>
    </location>
</feature>
<keyword evidence="5" id="KW-0472">Membrane</keyword>
<dbReference type="CDD" id="cd06354">
    <property type="entry name" value="PBP1_PrnA-like"/>
    <property type="match status" value="1"/>
</dbReference>
<feature type="domain" description="ABC transporter substrate-binding protein PnrA-like" evidence="9">
    <location>
        <begin position="63"/>
        <end position="340"/>
    </location>
</feature>
<feature type="compositionally biased region" description="Low complexity" evidence="7">
    <location>
        <begin position="28"/>
        <end position="56"/>
    </location>
</feature>
<organism evidence="10 11">
    <name type="scientific">Lachnoclostridium phytofermentans</name>
    <dbReference type="NCBI Taxonomy" id="66219"/>
    <lineage>
        <taxon>Bacteria</taxon>
        <taxon>Bacillati</taxon>
        <taxon>Bacillota</taxon>
        <taxon>Clostridia</taxon>
        <taxon>Lachnospirales</taxon>
        <taxon>Lachnospiraceae</taxon>
    </lineage>
</organism>
<dbReference type="GO" id="GO:0005886">
    <property type="term" value="C:plasma membrane"/>
    <property type="evidence" value="ECO:0007669"/>
    <property type="project" value="UniProtKB-SubCell"/>
</dbReference>
<evidence type="ECO:0000256" key="5">
    <source>
        <dbReference type="ARBA" id="ARBA00023136"/>
    </source>
</evidence>
<evidence type="ECO:0000256" key="2">
    <source>
        <dbReference type="ARBA" id="ARBA00008610"/>
    </source>
</evidence>
<dbReference type="Gene3D" id="3.40.50.2300">
    <property type="match status" value="2"/>
</dbReference>
<proteinExistence type="inferred from homology"/>
<evidence type="ECO:0000313" key="11">
    <source>
        <dbReference type="Proteomes" id="UP000262969"/>
    </source>
</evidence>
<sequence>MKKIISLMLIFTMAITVLSGCGKKDTGEPNGTGTTPGVTNGPTNENNNNNNANNNKPEGYELALVTDVGTIDDKSFNQGAWEGLSKYATEKNKTHKYYQPAEATTAAYIDTIALAVKGGAKLIVCPGYKFSEAVFEAQTTYPDVKFIILDSQPEKGEDKTIKDNVYAVYYAEHQAGFLAGYAAVKDGYTKLGFMGGMAVPAVKHYGYGFVLGAETAAKEMGIDKIDMKYHYTGGFAATPEAKTTAASWYQSGTQVIFGCGGAVGNSVMAAAQDNNGKVIGVDVDQSNESATVITSAMKELNKSVYDAIALFYEGKFPGGKIVTLDVKTEGVGLPLKTSKFQKFTEADYGAVYAKLVSGEYAPKVEGIDEVTKLPVTIVKIDEVK</sequence>
<dbReference type="InterPro" id="IPR050957">
    <property type="entry name" value="BMP_lipoprotein"/>
</dbReference>
<comment type="subcellular location">
    <subcellularLocation>
        <location evidence="1">Cell membrane</location>
        <topology evidence="1">Lipid-anchor</topology>
    </subcellularLocation>
</comment>
<evidence type="ECO:0000256" key="4">
    <source>
        <dbReference type="ARBA" id="ARBA00022729"/>
    </source>
</evidence>
<dbReference type="InterPro" id="IPR003760">
    <property type="entry name" value="PnrA-like"/>
</dbReference>
<evidence type="ECO:0000256" key="3">
    <source>
        <dbReference type="ARBA" id="ARBA00022475"/>
    </source>
</evidence>
<keyword evidence="4 8" id="KW-0732">Signal</keyword>
<name>A0A3D2X2U2_9FIRM</name>
<feature type="region of interest" description="Disordered" evidence="7">
    <location>
        <begin position="22"/>
        <end position="56"/>
    </location>
</feature>
<evidence type="ECO:0000256" key="6">
    <source>
        <dbReference type="ARBA" id="ARBA00023288"/>
    </source>
</evidence>
<evidence type="ECO:0000256" key="7">
    <source>
        <dbReference type="SAM" id="MobiDB-lite"/>
    </source>
</evidence>
<evidence type="ECO:0000256" key="8">
    <source>
        <dbReference type="SAM" id="SignalP"/>
    </source>
</evidence>
<dbReference type="Pfam" id="PF02608">
    <property type="entry name" value="Bmp"/>
    <property type="match status" value="1"/>
</dbReference>
<protein>
    <submittedName>
        <fullName evidence="10">BMP family ABC transporter substrate-binding protein</fullName>
    </submittedName>
</protein>
<accession>A0A3D2X2U2</accession>
<evidence type="ECO:0000256" key="1">
    <source>
        <dbReference type="ARBA" id="ARBA00004193"/>
    </source>
</evidence>
<comment type="similarity">
    <text evidence="2">Belongs to the BMP lipoprotein family.</text>
</comment>
<reference evidence="10 11" key="1">
    <citation type="journal article" date="2018" name="Nat. Biotechnol.">
        <title>A standardized bacterial taxonomy based on genome phylogeny substantially revises the tree of life.</title>
        <authorList>
            <person name="Parks D.H."/>
            <person name="Chuvochina M."/>
            <person name="Waite D.W."/>
            <person name="Rinke C."/>
            <person name="Skarshewski A."/>
            <person name="Chaumeil P.A."/>
            <person name="Hugenholtz P."/>
        </authorList>
    </citation>
    <scope>NUCLEOTIDE SEQUENCE [LARGE SCALE GENOMIC DNA]</scope>
    <source>
        <strain evidence="10">UBA11728</strain>
    </source>
</reference>
<dbReference type="PANTHER" id="PTHR34296:SF2">
    <property type="entry name" value="ABC TRANSPORTER GUANOSINE-BINDING PROTEIN NUPN"/>
    <property type="match status" value="1"/>
</dbReference>
<dbReference type="PANTHER" id="PTHR34296">
    <property type="entry name" value="TRANSCRIPTIONAL ACTIVATOR PROTEIN MED"/>
    <property type="match status" value="1"/>
</dbReference>
<evidence type="ECO:0000259" key="9">
    <source>
        <dbReference type="Pfam" id="PF02608"/>
    </source>
</evidence>
<keyword evidence="3" id="KW-1003">Cell membrane</keyword>
<gene>
    <name evidence="10" type="ORF">DHW61_00765</name>
</gene>
<comment type="caution">
    <text evidence="10">The sequence shown here is derived from an EMBL/GenBank/DDBJ whole genome shotgun (WGS) entry which is preliminary data.</text>
</comment>
<keyword evidence="6" id="KW-0449">Lipoprotein</keyword>
<evidence type="ECO:0000313" key="10">
    <source>
        <dbReference type="EMBL" id="HCL00953.1"/>
    </source>
</evidence>
<dbReference type="AlphaFoldDB" id="A0A3D2X2U2"/>
<dbReference type="InterPro" id="IPR028082">
    <property type="entry name" value="Peripla_BP_I"/>
</dbReference>
<dbReference type="PROSITE" id="PS51257">
    <property type="entry name" value="PROKAR_LIPOPROTEIN"/>
    <property type="match status" value="1"/>
</dbReference>
<feature type="chain" id="PRO_5039079072" evidence="8">
    <location>
        <begin position="20"/>
        <end position="384"/>
    </location>
</feature>
<dbReference type="EMBL" id="DPVV01000030">
    <property type="protein sequence ID" value="HCL00953.1"/>
    <property type="molecule type" value="Genomic_DNA"/>
</dbReference>
<dbReference type="SUPFAM" id="SSF53822">
    <property type="entry name" value="Periplasmic binding protein-like I"/>
    <property type="match status" value="1"/>
</dbReference>
<dbReference type="Proteomes" id="UP000262969">
    <property type="component" value="Unassembled WGS sequence"/>
</dbReference>